<dbReference type="GeneID" id="66975139"/>
<proteinExistence type="predicted"/>
<gene>
    <name evidence="1" type="ORF">AS202_09995</name>
</gene>
<sequence>MKRKFFKSTLLFAGLALMTIGCSSDDNSNPDTGEEFKGKQFQLAYASGSGSQSATYLQGVDKLTEGEISFSKKGFQMPSSRTSRIYVSKDGKYVYNLNYTVGDLRKYEHKGGQNYTQVGHIESAPVLGTKTGRFTKINEDMGSVHYITAAPQHAGENGEGAYLGHKITASIALIDLNKWSFLPGAQKEINVKLSDEFTKKGYYISRIDSPVLVDNKLYYGAAVSLYDPSTGKRKPTDKTFTLVVDKNNLSKTDVITTEHVVGSTNGYRTPTLYVNNQKEVLQMVNGTDKTYIAKIKDGKYDTTFKFDLGSALGGKKVSSNGWFYIGDGIGYMPYEKLDAPEIEMGVDPNGKPTTTHAWGLARIDLNNKTAVDLEVPANLWLTQYQTSVVRGGKFYIALAPVSGKGNVYIYDIKSTAKKGQLGATITTGVDQYYIGVY</sequence>
<dbReference type="RefSeq" id="WP_006257006.1">
    <property type="nucleotide sequence ID" value="NZ_BCMQ01000006.1"/>
</dbReference>
<dbReference type="AlphaFoldDB" id="A0A0S7EEN6"/>
<reference evidence="1 2" key="1">
    <citation type="journal article" date="2016" name="J. Zhejiang Univ. Sci. B">
        <title>Antibiotic resistance mechanisms of Myroides sp.</title>
        <authorList>
            <person name="Hu S."/>
            <person name="Yuan S."/>
            <person name="Qu H."/>
            <person name="Jiang T."/>
            <person name="Zhou Y."/>
            <person name="Wang M."/>
            <person name="Ming D."/>
        </authorList>
    </citation>
    <scope>NUCLEOTIDE SEQUENCE [LARGE SCALE GENOMIC DNA]</scope>
    <source>
        <strain evidence="1 2">PR63039</strain>
    </source>
</reference>
<dbReference type="EMBL" id="CP013690">
    <property type="protein sequence ID" value="ALU26460.1"/>
    <property type="molecule type" value="Genomic_DNA"/>
</dbReference>
<evidence type="ECO:0000313" key="1">
    <source>
        <dbReference type="EMBL" id="ALU26460.1"/>
    </source>
</evidence>
<name>A0A0S7EEN6_9FLAO</name>
<dbReference type="KEGG" id="mod:AS202_09995"/>
<dbReference type="Proteomes" id="UP000069030">
    <property type="component" value="Chromosome"/>
</dbReference>
<evidence type="ECO:0000313" key="2">
    <source>
        <dbReference type="Proteomes" id="UP000069030"/>
    </source>
</evidence>
<accession>A0A0S7EEN6</accession>
<dbReference type="eggNOG" id="ENOG502Z89F">
    <property type="taxonomic scope" value="Bacteria"/>
</dbReference>
<organism evidence="1 2">
    <name type="scientific">Myroides odoratimimus</name>
    <dbReference type="NCBI Taxonomy" id="76832"/>
    <lineage>
        <taxon>Bacteria</taxon>
        <taxon>Pseudomonadati</taxon>
        <taxon>Bacteroidota</taxon>
        <taxon>Flavobacteriia</taxon>
        <taxon>Flavobacteriales</taxon>
        <taxon>Flavobacteriaceae</taxon>
        <taxon>Myroides</taxon>
    </lineage>
</organism>
<protein>
    <submittedName>
        <fullName evidence="1">Uncharacterized protein</fullName>
    </submittedName>
</protein>
<dbReference type="PROSITE" id="PS51257">
    <property type="entry name" value="PROKAR_LIPOPROTEIN"/>
    <property type="match status" value="1"/>
</dbReference>